<gene>
    <name evidence="1" type="ORF">CSSPJE1EN1_LOCUS9445</name>
</gene>
<dbReference type="EMBL" id="OZ020111">
    <property type="protein sequence ID" value="CAK9263967.1"/>
    <property type="molecule type" value="Genomic_DNA"/>
</dbReference>
<evidence type="ECO:0000313" key="1">
    <source>
        <dbReference type="EMBL" id="CAK9263967.1"/>
    </source>
</evidence>
<keyword evidence="2" id="KW-1185">Reference proteome</keyword>
<proteinExistence type="predicted"/>
<sequence length="116" mass="13476">MDRDTSRFVCRRHKGLGCRAPSITLLTWKVSYRYVHIILSCCCCRLFSCRLLEVCSSSVQTLYTGVVFSIFLTEQHSEAFQVSAELAHGFHPSSKKICEDYFFVFATRFKQEIVFR</sequence>
<organism evidence="1 2">
    <name type="scientific">Sphagnum jensenii</name>
    <dbReference type="NCBI Taxonomy" id="128206"/>
    <lineage>
        <taxon>Eukaryota</taxon>
        <taxon>Viridiplantae</taxon>
        <taxon>Streptophyta</taxon>
        <taxon>Embryophyta</taxon>
        <taxon>Bryophyta</taxon>
        <taxon>Sphagnophytina</taxon>
        <taxon>Sphagnopsida</taxon>
        <taxon>Sphagnales</taxon>
        <taxon>Sphagnaceae</taxon>
        <taxon>Sphagnum</taxon>
    </lineage>
</organism>
<protein>
    <submittedName>
        <fullName evidence="1">Uncharacterized protein</fullName>
    </submittedName>
</protein>
<accession>A0ABP0WER9</accession>
<dbReference type="Proteomes" id="UP001497444">
    <property type="component" value="Chromosome 16"/>
</dbReference>
<evidence type="ECO:0000313" key="2">
    <source>
        <dbReference type="Proteomes" id="UP001497444"/>
    </source>
</evidence>
<name>A0ABP0WER9_9BRYO</name>
<reference evidence="1" key="1">
    <citation type="submission" date="2024-02" db="EMBL/GenBank/DDBJ databases">
        <authorList>
            <consortium name="ELIXIR-Norway"/>
            <consortium name="Elixir Norway"/>
        </authorList>
    </citation>
    <scope>NUCLEOTIDE SEQUENCE</scope>
</reference>